<comment type="caution">
    <text evidence="1">The sequence shown here is derived from an EMBL/GenBank/DDBJ whole genome shotgun (WGS) entry which is preliminary data.</text>
</comment>
<dbReference type="Proteomes" id="UP001055811">
    <property type="component" value="Linkage Group LG04"/>
</dbReference>
<name>A0ACB9DWX7_CICIN</name>
<evidence type="ECO:0000313" key="2">
    <source>
        <dbReference type="Proteomes" id="UP001055811"/>
    </source>
</evidence>
<accession>A0ACB9DWX7</accession>
<protein>
    <submittedName>
        <fullName evidence="1">Uncharacterized protein</fullName>
    </submittedName>
</protein>
<reference evidence="2" key="1">
    <citation type="journal article" date="2022" name="Mol. Ecol. Resour.">
        <title>The genomes of chicory, endive, great burdock and yacon provide insights into Asteraceae palaeo-polyploidization history and plant inulin production.</title>
        <authorList>
            <person name="Fan W."/>
            <person name="Wang S."/>
            <person name="Wang H."/>
            <person name="Wang A."/>
            <person name="Jiang F."/>
            <person name="Liu H."/>
            <person name="Zhao H."/>
            <person name="Xu D."/>
            <person name="Zhang Y."/>
        </authorList>
    </citation>
    <scope>NUCLEOTIDE SEQUENCE [LARGE SCALE GENOMIC DNA]</scope>
    <source>
        <strain evidence="2">cv. Punajuju</strain>
    </source>
</reference>
<sequence>MKSKKPTTTEGNEEENEDSICAKVSNCGPSACTFSDSRSSFIDSWTQCSSLIPPLIYRNGMTLTNSFSNCVYNLSKVLTRFQFEHHVVPAKFDGN</sequence>
<proteinExistence type="predicted"/>
<dbReference type="EMBL" id="CM042012">
    <property type="protein sequence ID" value="KAI3751199.1"/>
    <property type="molecule type" value="Genomic_DNA"/>
</dbReference>
<reference evidence="1 2" key="2">
    <citation type="journal article" date="2022" name="Mol. Ecol. Resour.">
        <title>The genomes of chicory, endive, great burdock and yacon provide insights into Asteraceae paleo-polyploidization history and plant inulin production.</title>
        <authorList>
            <person name="Fan W."/>
            <person name="Wang S."/>
            <person name="Wang H."/>
            <person name="Wang A."/>
            <person name="Jiang F."/>
            <person name="Liu H."/>
            <person name="Zhao H."/>
            <person name="Xu D."/>
            <person name="Zhang Y."/>
        </authorList>
    </citation>
    <scope>NUCLEOTIDE SEQUENCE [LARGE SCALE GENOMIC DNA]</scope>
    <source>
        <strain evidence="2">cv. Punajuju</strain>
        <tissue evidence="1">Leaves</tissue>
    </source>
</reference>
<evidence type="ECO:0000313" key="1">
    <source>
        <dbReference type="EMBL" id="KAI3751199.1"/>
    </source>
</evidence>
<keyword evidence="2" id="KW-1185">Reference proteome</keyword>
<gene>
    <name evidence="1" type="ORF">L2E82_22246</name>
</gene>
<organism evidence="1 2">
    <name type="scientific">Cichorium intybus</name>
    <name type="common">Chicory</name>
    <dbReference type="NCBI Taxonomy" id="13427"/>
    <lineage>
        <taxon>Eukaryota</taxon>
        <taxon>Viridiplantae</taxon>
        <taxon>Streptophyta</taxon>
        <taxon>Embryophyta</taxon>
        <taxon>Tracheophyta</taxon>
        <taxon>Spermatophyta</taxon>
        <taxon>Magnoliopsida</taxon>
        <taxon>eudicotyledons</taxon>
        <taxon>Gunneridae</taxon>
        <taxon>Pentapetalae</taxon>
        <taxon>asterids</taxon>
        <taxon>campanulids</taxon>
        <taxon>Asterales</taxon>
        <taxon>Asteraceae</taxon>
        <taxon>Cichorioideae</taxon>
        <taxon>Cichorieae</taxon>
        <taxon>Cichoriinae</taxon>
        <taxon>Cichorium</taxon>
    </lineage>
</organism>